<comment type="similarity">
    <text evidence="2">Belongs to the multi antimicrobial extrusion (MATE) (TC 2.A.66.1) family.</text>
</comment>
<dbReference type="GO" id="GO:0042910">
    <property type="term" value="F:xenobiotic transmembrane transporter activity"/>
    <property type="evidence" value="ECO:0007669"/>
    <property type="project" value="InterPro"/>
</dbReference>
<evidence type="ECO:0000256" key="2">
    <source>
        <dbReference type="ARBA" id="ARBA00010199"/>
    </source>
</evidence>
<protein>
    <submittedName>
        <fullName evidence="6">Uncharacterized protein</fullName>
    </submittedName>
</protein>
<dbReference type="AlphaFoldDB" id="A0A068UUH2"/>
<evidence type="ECO:0000256" key="5">
    <source>
        <dbReference type="ARBA" id="ARBA00023136"/>
    </source>
</evidence>
<evidence type="ECO:0000256" key="1">
    <source>
        <dbReference type="ARBA" id="ARBA00004141"/>
    </source>
</evidence>
<reference evidence="7" key="1">
    <citation type="journal article" date="2014" name="Science">
        <title>The coffee genome provides insight into the convergent evolution of caffeine biosynthesis.</title>
        <authorList>
            <person name="Denoeud F."/>
            <person name="Carretero-Paulet L."/>
            <person name="Dereeper A."/>
            <person name="Droc G."/>
            <person name="Guyot R."/>
            <person name="Pietrella M."/>
            <person name="Zheng C."/>
            <person name="Alberti A."/>
            <person name="Anthony F."/>
            <person name="Aprea G."/>
            <person name="Aury J.M."/>
            <person name="Bento P."/>
            <person name="Bernard M."/>
            <person name="Bocs S."/>
            <person name="Campa C."/>
            <person name="Cenci A."/>
            <person name="Combes M.C."/>
            <person name="Crouzillat D."/>
            <person name="Da Silva C."/>
            <person name="Daddiego L."/>
            <person name="De Bellis F."/>
            <person name="Dussert S."/>
            <person name="Garsmeur O."/>
            <person name="Gayraud T."/>
            <person name="Guignon V."/>
            <person name="Jahn K."/>
            <person name="Jamilloux V."/>
            <person name="Joet T."/>
            <person name="Labadie K."/>
            <person name="Lan T."/>
            <person name="Leclercq J."/>
            <person name="Lepelley M."/>
            <person name="Leroy T."/>
            <person name="Li L.T."/>
            <person name="Librado P."/>
            <person name="Lopez L."/>
            <person name="Munoz A."/>
            <person name="Noel B."/>
            <person name="Pallavicini A."/>
            <person name="Perrotta G."/>
            <person name="Poncet V."/>
            <person name="Pot D."/>
            <person name="Priyono X."/>
            <person name="Rigoreau M."/>
            <person name="Rouard M."/>
            <person name="Rozas J."/>
            <person name="Tranchant-Dubreuil C."/>
            <person name="VanBuren R."/>
            <person name="Zhang Q."/>
            <person name="Andrade A.C."/>
            <person name="Argout X."/>
            <person name="Bertrand B."/>
            <person name="de Kochko A."/>
            <person name="Graziosi G."/>
            <person name="Henry R.J."/>
            <person name="Jayarama X."/>
            <person name="Ming R."/>
            <person name="Nagai C."/>
            <person name="Rounsley S."/>
            <person name="Sankoff D."/>
            <person name="Giuliano G."/>
            <person name="Albert V.A."/>
            <person name="Wincker P."/>
            <person name="Lashermes P."/>
        </authorList>
    </citation>
    <scope>NUCLEOTIDE SEQUENCE [LARGE SCALE GENOMIC DNA]</scope>
    <source>
        <strain evidence="7">cv. DH200-94</strain>
    </source>
</reference>
<evidence type="ECO:0000313" key="6">
    <source>
        <dbReference type="EMBL" id="CDP11957.1"/>
    </source>
</evidence>
<organism evidence="6 7">
    <name type="scientific">Coffea canephora</name>
    <name type="common">Robusta coffee</name>
    <dbReference type="NCBI Taxonomy" id="49390"/>
    <lineage>
        <taxon>Eukaryota</taxon>
        <taxon>Viridiplantae</taxon>
        <taxon>Streptophyta</taxon>
        <taxon>Embryophyta</taxon>
        <taxon>Tracheophyta</taxon>
        <taxon>Spermatophyta</taxon>
        <taxon>Magnoliopsida</taxon>
        <taxon>eudicotyledons</taxon>
        <taxon>Gunneridae</taxon>
        <taxon>Pentapetalae</taxon>
        <taxon>asterids</taxon>
        <taxon>lamiids</taxon>
        <taxon>Gentianales</taxon>
        <taxon>Rubiaceae</taxon>
        <taxon>Ixoroideae</taxon>
        <taxon>Gardenieae complex</taxon>
        <taxon>Bertiereae - Coffeeae clade</taxon>
        <taxon>Coffeeae</taxon>
        <taxon>Coffea</taxon>
    </lineage>
</organism>
<dbReference type="STRING" id="49390.A0A068UUH2"/>
<dbReference type="Gramene" id="CDP11957">
    <property type="protein sequence ID" value="CDP11957"/>
    <property type="gene ID" value="GSCOC_T00035279001"/>
</dbReference>
<keyword evidence="5" id="KW-0472">Membrane</keyword>
<evidence type="ECO:0000256" key="3">
    <source>
        <dbReference type="ARBA" id="ARBA00022692"/>
    </source>
</evidence>
<evidence type="ECO:0000313" key="7">
    <source>
        <dbReference type="Proteomes" id="UP000295252"/>
    </source>
</evidence>
<sequence>MDFWFQIACILPAKLDVLALEILSIALPVVLALLADPITSIVDTAFVGHLGSVELAAVGVSVSFHSDHGIVAAIKLVSLRK</sequence>
<comment type="subcellular location">
    <subcellularLocation>
        <location evidence="1">Membrane</location>
        <topology evidence="1">Multi-pass membrane protein</topology>
    </subcellularLocation>
</comment>
<dbReference type="OrthoDB" id="1710033at2759"/>
<gene>
    <name evidence="6" type="ORF">GSCOC_T00035279001</name>
</gene>
<dbReference type="PhylomeDB" id="A0A068UUH2"/>
<dbReference type="GO" id="GO:0015297">
    <property type="term" value="F:antiporter activity"/>
    <property type="evidence" value="ECO:0007669"/>
    <property type="project" value="InterPro"/>
</dbReference>
<keyword evidence="7" id="KW-1185">Reference proteome</keyword>
<dbReference type="InterPro" id="IPR044644">
    <property type="entry name" value="DinF-like"/>
</dbReference>
<keyword evidence="4" id="KW-1133">Transmembrane helix</keyword>
<keyword evidence="3" id="KW-0812">Transmembrane</keyword>
<dbReference type="Proteomes" id="UP000295252">
    <property type="component" value="Chromosome II"/>
</dbReference>
<dbReference type="PANTHER" id="PTHR42893">
    <property type="entry name" value="PROTEIN DETOXIFICATION 44, CHLOROPLASTIC-RELATED"/>
    <property type="match status" value="1"/>
</dbReference>
<dbReference type="PANTHER" id="PTHR42893:SF46">
    <property type="entry name" value="PROTEIN DETOXIFICATION 44, CHLOROPLASTIC"/>
    <property type="match status" value="1"/>
</dbReference>
<dbReference type="EMBL" id="HG739145">
    <property type="protein sequence ID" value="CDP11957.1"/>
    <property type="molecule type" value="Genomic_DNA"/>
</dbReference>
<name>A0A068UUH2_COFCA</name>
<proteinExistence type="inferred from homology"/>
<accession>A0A068UUH2</accession>
<evidence type="ECO:0000256" key="4">
    <source>
        <dbReference type="ARBA" id="ARBA00022989"/>
    </source>
</evidence>
<dbReference type="InParanoid" id="A0A068UUH2"/>
<dbReference type="GO" id="GO:0016020">
    <property type="term" value="C:membrane"/>
    <property type="evidence" value="ECO:0007669"/>
    <property type="project" value="UniProtKB-SubCell"/>
</dbReference>